<evidence type="ECO:0000256" key="2">
    <source>
        <dbReference type="SAM" id="SignalP"/>
    </source>
</evidence>
<sequence>MAARRIAAAFYLYACASVQRADAADVTMGNNYCDEDLPVYASDMYLDCGSEGDGCHLGSYAGVGATLTLSGLSNNGNVYVSVKVSKFDEITSVVSSSYSVSKEISTLQPVSVCNSVTSYGGGCPADGTYTFKASYLLPTLGDKDWFLTGQHFGAEVQVFSDEAGYNLVGDCHARLSTTVTASANSYGVEPPSAAKAAGITAIVFAVSALLICAGCAWMDKRDKELEGSDFEMLEDPRSGQNAVV</sequence>
<protein>
    <submittedName>
        <fullName evidence="3">Uncharacterized protein</fullName>
    </submittedName>
</protein>
<dbReference type="EMBL" id="HBKQ01032426">
    <property type="protein sequence ID" value="CAE2252661.1"/>
    <property type="molecule type" value="Transcribed_RNA"/>
</dbReference>
<keyword evidence="1" id="KW-1133">Transmembrane helix</keyword>
<dbReference type="AlphaFoldDB" id="A0A7S4J5M5"/>
<feature type="signal peptide" evidence="2">
    <location>
        <begin position="1"/>
        <end position="23"/>
    </location>
</feature>
<accession>A0A7S4J5M5</accession>
<feature type="chain" id="PRO_5030873901" evidence="2">
    <location>
        <begin position="24"/>
        <end position="244"/>
    </location>
</feature>
<keyword evidence="1" id="KW-0472">Membrane</keyword>
<gene>
    <name evidence="3" type="ORF">OAUR00152_LOCUS22144</name>
</gene>
<keyword evidence="2" id="KW-0732">Signal</keyword>
<keyword evidence="1" id="KW-0812">Transmembrane</keyword>
<evidence type="ECO:0000313" key="3">
    <source>
        <dbReference type="EMBL" id="CAE2252661.1"/>
    </source>
</evidence>
<evidence type="ECO:0000256" key="1">
    <source>
        <dbReference type="SAM" id="Phobius"/>
    </source>
</evidence>
<reference evidence="3" key="1">
    <citation type="submission" date="2021-01" db="EMBL/GenBank/DDBJ databases">
        <authorList>
            <person name="Corre E."/>
            <person name="Pelletier E."/>
            <person name="Niang G."/>
            <person name="Scheremetjew M."/>
            <person name="Finn R."/>
            <person name="Kale V."/>
            <person name="Holt S."/>
            <person name="Cochrane G."/>
            <person name="Meng A."/>
            <person name="Brown T."/>
            <person name="Cohen L."/>
        </authorList>
    </citation>
    <scope>NUCLEOTIDE SEQUENCE</scope>
    <source>
        <strain evidence="3">Isolate 1302-5</strain>
    </source>
</reference>
<organism evidence="3">
    <name type="scientific">Odontella aurita</name>
    <dbReference type="NCBI Taxonomy" id="265563"/>
    <lineage>
        <taxon>Eukaryota</taxon>
        <taxon>Sar</taxon>
        <taxon>Stramenopiles</taxon>
        <taxon>Ochrophyta</taxon>
        <taxon>Bacillariophyta</taxon>
        <taxon>Mediophyceae</taxon>
        <taxon>Biddulphiophycidae</taxon>
        <taxon>Eupodiscales</taxon>
        <taxon>Odontellaceae</taxon>
        <taxon>Odontella</taxon>
    </lineage>
</organism>
<proteinExistence type="predicted"/>
<name>A0A7S4J5M5_9STRA</name>
<feature type="transmembrane region" description="Helical" evidence="1">
    <location>
        <begin position="196"/>
        <end position="218"/>
    </location>
</feature>